<dbReference type="PROSITE" id="PS50878">
    <property type="entry name" value="RT_POL"/>
    <property type="match status" value="1"/>
</dbReference>
<organism evidence="2 3">
    <name type="scientific">Cannabis sativa</name>
    <name type="common">Hemp</name>
    <name type="synonym">Marijuana</name>
    <dbReference type="NCBI Taxonomy" id="3483"/>
    <lineage>
        <taxon>Eukaryota</taxon>
        <taxon>Viridiplantae</taxon>
        <taxon>Streptophyta</taxon>
        <taxon>Embryophyta</taxon>
        <taxon>Tracheophyta</taxon>
        <taxon>Spermatophyta</taxon>
        <taxon>Magnoliopsida</taxon>
        <taxon>eudicotyledons</taxon>
        <taxon>Gunneridae</taxon>
        <taxon>Pentapetalae</taxon>
        <taxon>rosids</taxon>
        <taxon>fabids</taxon>
        <taxon>Rosales</taxon>
        <taxon>Cannabaceae</taxon>
        <taxon>Cannabis</taxon>
    </lineage>
</organism>
<proteinExistence type="predicted"/>
<dbReference type="AlphaFoldDB" id="A0A803PBN7"/>
<evidence type="ECO:0000259" key="1">
    <source>
        <dbReference type="PROSITE" id="PS50878"/>
    </source>
</evidence>
<keyword evidence="3" id="KW-1185">Reference proteome</keyword>
<feature type="domain" description="Reverse transcriptase" evidence="1">
    <location>
        <begin position="1"/>
        <end position="149"/>
    </location>
</feature>
<dbReference type="Gramene" id="evm.model.04.1093">
    <property type="protein sequence ID" value="cds.evm.model.04.1093"/>
    <property type="gene ID" value="evm.TU.04.1093"/>
</dbReference>
<dbReference type="Proteomes" id="UP000596661">
    <property type="component" value="Chromosome 4"/>
</dbReference>
<dbReference type="EMBL" id="UZAU01000372">
    <property type="status" value="NOT_ANNOTATED_CDS"/>
    <property type="molecule type" value="Genomic_DNA"/>
</dbReference>
<evidence type="ECO:0000313" key="3">
    <source>
        <dbReference type="Proteomes" id="UP000596661"/>
    </source>
</evidence>
<sequence>MKCVTTSSLSFLVNGVVKGSIRPSRGLRQGDPLSPYLFLLCAEGLSSLLRAHQSEGLFKGVAISRRAPSISHLLFADDSLIFCSTDRDSCSSLRDIFQLYCQASGRAINFAKSSILFSPNIPQDIRNLFFTTFDLKDRPFISKYLGLPQCLSQSKYHSFTFLKDKVLSVLTNWSNKWFSKAGKEILLKAVIQAIPAYAMAYFRLPVKLCKGIEAAVARFWWDSSGNSRKIHWKSWKKEYSLGKRSDGFWSYLEGKDDIVWSGESFGFFSVKSAYQLALSNQDIPSSSFAFNSKKFWNAQQANQLPSASVQLQSKVLDIVEEGSLQVYTDAAIDPHSKKYSYGIVLVDEFDQVKAGIAKPCVGNAPAVIAKAKAIHLAI</sequence>
<reference evidence="2" key="1">
    <citation type="submission" date="2018-11" db="EMBL/GenBank/DDBJ databases">
        <authorList>
            <person name="Grassa J C."/>
        </authorList>
    </citation>
    <scope>NUCLEOTIDE SEQUENCE [LARGE SCALE GENOMIC DNA]</scope>
</reference>
<reference evidence="2" key="2">
    <citation type="submission" date="2021-03" db="UniProtKB">
        <authorList>
            <consortium name="EnsemblPlants"/>
        </authorList>
    </citation>
    <scope>IDENTIFICATION</scope>
</reference>
<accession>A0A803PBN7</accession>
<dbReference type="InterPro" id="IPR000477">
    <property type="entry name" value="RT_dom"/>
</dbReference>
<dbReference type="InterPro" id="IPR043502">
    <property type="entry name" value="DNA/RNA_pol_sf"/>
</dbReference>
<protein>
    <recommendedName>
        <fullName evidence="1">Reverse transcriptase domain-containing protein</fullName>
    </recommendedName>
</protein>
<name>A0A803PBN7_CANSA</name>
<dbReference type="SUPFAM" id="SSF56672">
    <property type="entry name" value="DNA/RNA polymerases"/>
    <property type="match status" value="1"/>
</dbReference>
<dbReference type="PANTHER" id="PTHR33116:SF86">
    <property type="entry name" value="REVERSE TRANSCRIPTASE DOMAIN-CONTAINING PROTEIN"/>
    <property type="match status" value="1"/>
</dbReference>
<dbReference type="EnsemblPlants" id="evm.model.04.1093">
    <property type="protein sequence ID" value="cds.evm.model.04.1093"/>
    <property type="gene ID" value="evm.TU.04.1093"/>
</dbReference>
<dbReference type="Pfam" id="PF00078">
    <property type="entry name" value="RVT_1"/>
    <property type="match status" value="1"/>
</dbReference>
<dbReference type="PANTHER" id="PTHR33116">
    <property type="entry name" value="REVERSE TRANSCRIPTASE ZINC-BINDING DOMAIN-CONTAINING PROTEIN-RELATED-RELATED"/>
    <property type="match status" value="1"/>
</dbReference>
<evidence type="ECO:0000313" key="2">
    <source>
        <dbReference type="EnsemblPlants" id="cds.evm.model.04.1093"/>
    </source>
</evidence>